<dbReference type="Proteomes" id="UP000638981">
    <property type="component" value="Unassembled WGS sequence"/>
</dbReference>
<gene>
    <name evidence="1" type="ORF">GCM10007315_13160</name>
</gene>
<sequence length="163" mass="17147">MGRQKLVSDAEVFALIRPLLVAGGEKAVSFGTVSRATGLAGATLVQRFGTADGMINALARAEWAALQARLADLPDGAAHQALKALGAFPAWLLVISQREVGLRQTALDFRVAVQAELAGRLGGGAKGHEQAALAFALWQGQALWEALGDKDFRLKDGMKRISG</sequence>
<reference evidence="1" key="2">
    <citation type="submission" date="2020-09" db="EMBL/GenBank/DDBJ databases">
        <authorList>
            <person name="Sun Q."/>
            <person name="Kim S."/>
        </authorList>
    </citation>
    <scope>NUCLEOTIDE SEQUENCE</scope>
    <source>
        <strain evidence="1">KCTC 23310</strain>
    </source>
</reference>
<evidence type="ECO:0000313" key="1">
    <source>
        <dbReference type="EMBL" id="GHC52058.1"/>
    </source>
</evidence>
<keyword evidence="2" id="KW-1185">Reference proteome</keyword>
<protein>
    <submittedName>
        <fullName evidence="1">Transcriptional regulator</fullName>
    </submittedName>
</protein>
<dbReference type="Gene3D" id="1.10.357.10">
    <property type="entry name" value="Tetracycline Repressor, domain 2"/>
    <property type="match status" value="1"/>
</dbReference>
<evidence type="ECO:0000313" key="2">
    <source>
        <dbReference type="Proteomes" id="UP000638981"/>
    </source>
</evidence>
<accession>A0A918TLC8</accession>
<proteinExistence type="predicted"/>
<name>A0A918TLC8_9RHOB</name>
<comment type="caution">
    <text evidence="1">The sequence shown here is derived from an EMBL/GenBank/DDBJ whole genome shotgun (WGS) entry which is preliminary data.</text>
</comment>
<reference evidence="1" key="1">
    <citation type="journal article" date="2014" name="Int. J. Syst. Evol. Microbiol.">
        <title>Complete genome sequence of Corynebacterium casei LMG S-19264T (=DSM 44701T), isolated from a smear-ripened cheese.</title>
        <authorList>
            <consortium name="US DOE Joint Genome Institute (JGI-PGF)"/>
            <person name="Walter F."/>
            <person name="Albersmeier A."/>
            <person name="Kalinowski J."/>
            <person name="Ruckert C."/>
        </authorList>
    </citation>
    <scope>NUCLEOTIDE SEQUENCE</scope>
    <source>
        <strain evidence="1">KCTC 23310</strain>
    </source>
</reference>
<dbReference type="EMBL" id="BMYJ01000003">
    <property type="protein sequence ID" value="GHC52058.1"/>
    <property type="molecule type" value="Genomic_DNA"/>
</dbReference>
<dbReference type="InterPro" id="IPR009057">
    <property type="entry name" value="Homeodomain-like_sf"/>
</dbReference>
<dbReference type="RefSeq" id="WP_189410825.1">
    <property type="nucleotide sequence ID" value="NZ_BMYJ01000003.1"/>
</dbReference>
<organism evidence="1 2">
    <name type="scientific">Neogemmobacter tilapiae</name>
    <dbReference type="NCBI Taxonomy" id="875041"/>
    <lineage>
        <taxon>Bacteria</taxon>
        <taxon>Pseudomonadati</taxon>
        <taxon>Pseudomonadota</taxon>
        <taxon>Alphaproteobacteria</taxon>
        <taxon>Rhodobacterales</taxon>
        <taxon>Paracoccaceae</taxon>
        <taxon>Neogemmobacter</taxon>
    </lineage>
</organism>
<dbReference type="SUPFAM" id="SSF46689">
    <property type="entry name" value="Homeodomain-like"/>
    <property type="match status" value="1"/>
</dbReference>
<dbReference type="AlphaFoldDB" id="A0A918TLC8"/>